<keyword evidence="3" id="KW-1185">Reference proteome</keyword>
<name>A0A512NQI1_9HYPH</name>
<protein>
    <submittedName>
        <fullName evidence="2">Uncharacterized protein</fullName>
    </submittedName>
</protein>
<evidence type="ECO:0000313" key="2">
    <source>
        <dbReference type="EMBL" id="GEP61201.1"/>
    </source>
</evidence>
<feature type="signal peptide" evidence="1">
    <location>
        <begin position="1"/>
        <end position="23"/>
    </location>
</feature>
<dbReference type="RefSeq" id="WP_147156522.1">
    <property type="nucleotide sequence ID" value="NZ_BKAJ01000206.1"/>
</dbReference>
<dbReference type="EMBL" id="BKAJ01000206">
    <property type="protein sequence ID" value="GEP61201.1"/>
    <property type="molecule type" value="Genomic_DNA"/>
</dbReference>
<evidence type="ECO:0000313" key="3">
    <source>
        <dbReference type="Proteomes" id="UP000321058"/>
    </source>
</evidence>
<reference evidence="2 3" key="1">
    <citation type="submission" date="2019-07" db="EMBL/GenBank/DDBJ databases">
        <title>Whole genome shotgun sequence of Reyranella soli NBRC 108950.</title>
        <authorList>
            <person name="Hosoyama A."/>
            <person name="Uohara A."/>
            <person name="Ohji S."/>
            <person name="Ichikawa N."/>
        </authorList>
    </citation>
    <scope>NUCLEOTIDE SEQUENCE [LARGE SCALE GENOMIC DNA]</scope>
    <source>
        <strain evidence="2 3">NBRC 108950</strain>
    </source>
</reference>
<dbReference type="Proteomes" id="UP000321058">
    <property type="component" value="Unassembled WGS sequence"/>
</dbReference>
<accession>A0A512NQI1</accession>
<gene>
    <name evidence="2" type="ORF">RSO01_83670</name>
</gene>
<sequence length="139" mass="14615">MRIRHPRTGIAVGLIFAASSALAANGIDVTRGQDAMVFGNCVPSLVVENNSMEIIDYLQVDVAVALENGQERVVELKSAYREGVLHPIGVGGKAVLQQHLDTSKALGVGCGDLKTRRVVRTICEAEGGKSCASSVSVQP</sequence>
<evidence type="ECO:0000256" key="1">
    <source>
        <dbReference type="SAM" id="SignalP"/>
    </source>
</evidence>
<dbReference type="AlphaFoldDB" id="A0A512NQI1"/>
<comment type="caution">
    <text evidence="2">The sequence shown here is derived from an EMBL/GenBank/DDBJ whole genome shotgun (WGS) entry which is preliminary data.</text>
</comment>
<feature type="chain" id="PRO_5022205249" evidence="1">
    <location>
        <begin position="24"/>
        <end position="139"/>
    </location>
</feature>
<organism evidence="2 3">
    <name type="scientific">Reyranella soli</name>
    <dbReference type="NCBI Taxonomy" id="1230389"/>
    <lineage>
        <taxon>Bacteria</taxon>
        <taxon>Pseudomonadati</taxon>
        <taxon>Pseudomonadota</taxon>
        <taxon>Alphaproteobacteria</taxon>
        <taxon>Hyphomicrobiales</taxon>
        <taxon>Reyranellaceae</taxon>
        <taxon>Reyranella</taxon>
    </lineage>
</organism>
<proteinExistence type="predicted"/>
<dbReference type="OrthoDB" id="7375989at2"/>
<keyword evidence="1" id="KW-0732">Signal</keyword>